<evidence type="ECO:0000313" key="1">
    <source>
        <dbReference type="EMBL" id="GAG79972.1"/>
    </source>
</evidence>
<feature type="non-terminal residue" evidence="1">
    <location>
        <position position="1"/>
    </location>
</feature>
<name>X1BFM0_9ZZZZ</name>
<feature type="non-terminal residue" evidence="1">
    <location>
        <position position="42"/>
    </location>
</feature>
<organism evidence="1">
    <name type="scientific">marine sediment metagenome</name>
    <dbReference type="NCBI Taxonomy" id="412755"/>
    <lineage>
        <taxon>unclassified sequences</taxon>
        <taxon>metagenomes</taxon>
        <taxon>ecological metagenomes</taxon>
    </lineage>
</organism>
<sequence>DYHGTMYLKIIDETGRGIYFTGDGGGQYLGAFKEPTRVVMEA</sequence>
<protein>
    <submittedName>
        <fullName evidence="1">Uncharacterized protein</fullName>
    </submittedName>
</protein>
<dbReference type="AlphaFoldDB" id="X1BFM0"/>
<proteinExistence type="predicted"/>
<accession>X1BFM0</accession>
<reference evidence="1" key="1">
    <citation type="journal article" date="2014" name="Front. Microbiol.">
        <title>High frequency of phylogenetically diverse reductive dehalogenase-homologous genes in deep subseafloor sedimentary metagenomes.</title>
        <authorList>
            <person name="Kawai M."/>
            <person name="Futagami T."/>
            <person name="Toyoda A."/>
            <person name="Takaki Y."/>
            <person name="Nishi S."/>
            <person name="Hori S."/>
            <person name="Arai W."/>
            <person name="Tsubouchi T."/>
            <person name="Morono Y."/>
            <person name="Uchiyama I."/>
            <person name="Ito T."/>
            <person name="Fujiyama A."/>
            <person name="Inagaki F."/>
            <person name="Takami H."/>
        </authorList>
    </citation>
    <scope>NUCLEOTIDE SEQUENCE</scope>
    <source>
        <strain evidence="1">Expedition CK06-06</strain>
    </source>
</reference>
<gene>
    <name evidence="1" type="ORF">S01H4_29442</name>
</gene>
<dbReference type="EMBL" id="BART01015068">
    <property type="protein sequence ID" value="GAG79972.1"/>
    <property type="molecule type" value="Genomic_DNA"/>
</dbReference>
<comment type="caution">
    <text evidence="1">The sequence shown here is derived from an EMBL/GenBank/DDBJ whole genome shotgun (WGS) entry which is preliminary data.</text>
</comment>